<feature type="transmembrane region" description="Helical" evidence="2">
    <location>
        <begin position="160"/>
        <end position="187"/>
    </location>
</feature>
<dbReference type="GO" id="GO:0006629">
    <property type="term" value="P:lipid metabolic process"/>
    <property type="evidence" value="ECO:0007669"/>
    <property type="project" value="InterPro"/>
</dbReference>
<dbReference type="EMBL" id="CABIKM010000026">
    <property type="protein sequence ID" value="VUZ85329.1"/>
    <property type="molecule type" value="Genomic_DNA"/>
</dbReference>
<proteinExistence type="predicted"/>
<reference evidence="4 5" key="1">
    <citation type="submission" date="2019-07" db="EMBL/GenBank/DDBJ databases">
        <authorList>
            <person name="Cremers G."/>
        </authorList>
    </citation>
    <scope>NUCLEOTIDE SEQUENCE [LARGE SCALE GENOMIC DNA]</scope>
</reference>
<sequence>MYEYEKKAPSIAVEGSESPAAAQQESPEFSRREIKKLVHDLFIPKPMLYWADFLITVSIGYGFAAIYLMAPAFSLLQIAAGLVSGLALFRVGIFIHELVHREEPSMRGFHVVWNLLFGVPFLLHSLLYRSHLDHHHPRKFGTPAEGEYLPLGSSPIKETLLYLAQIPAVPLLAAFRFLVLVPLSFLYPPSRRWVLERWSSYTINPYYRRVVPSTEPLGLWAILDLLCLLWLIVVIGLIVTGVIAWTTVGLIYGLTICTIALNWVRTLAAHRFLNTGGNMTYAEQIEDSLTIEGRSLLTLLLFPIGLRYHALHHLFPLMPYHSMGEAHRRLMKALPDDSPYKKGIFSGLCAALRELLRSARTAGRVGHNPVETWRHPETATYAR</sequence>
<organism evidence="4 5">
    <name type="scientific">Candidatus Methylomirabilis lanthanidiphila</name>
    <dbReference type="NCBI Taxonomy" id="2211376"/>
    <lineage>
        <taxon>Bacteria</taxon>
        <taxon>Candidatus Methylomirabilota</taxon>
        <taxon>Candidatus Methylomirabilia</taxon>
        <taxon>Candidatus Methylomirabilales</taxon>
        <taxon>Candidatus Methylomirabilaceae</taxon>
        <taxon>Candidatus Methylomirabilis</taxon>
    </lineage>
</organism>
<evidence type="ECO:0000256" key="2">
    <source>
        <dbReference type="SAM" id="Phobius"/>
    </source>
</evidence>
<feature type="region of interest" description="Disordered" evidence="1">
    <location>
        <begin position="1"/>
        <end position="27"/>
    </location>
</feature>
<dbReference type="Pfam" id="PF00487">
    <property type="entry name" value="FA_desaturase"/>
    <property type="match status" value="1"/>
</dbReference>
<protein>
    <submittedName>
        <fullName evidence="4">Fatty acid desaturase</fullName>
    </submittedName>
</protein>
<dbReference type="Proteomes" id="UP000334340">
    <property type="component" value="Unassembled WGS sequence"/>
</dbReference>
<name>A0A564ZJ09_9BACT</name>
<feature type="transmembrane region" description="Helical" evidence="2">
    <location>
        <begin position="244"/>
        <end position="264"/>
    </location>
</feature>
<evidence type="ECO:0000259" key="3">
    <source>
        <dbReference type="Pfam" id="PF00487"/>
    </source>
</evidence>
<feature type="transmembrane region" description="Helical" evidence="2">
    <location>
        <begin position="75"/>
        <end position="99"/>
    </location>
</feature>
<keyword evidence="2" id="KW-0472">Membrane</keyword>
<accession>A0A564ZJ09</accession>
<dbReference type="AlphaFoldDB" id="A0A564ZJ09"/>
<feature type="transmembrane region" description="Helical" evidence="2">
    <location>
        <begin position="217"/>
        <end position="238"/>
    </location>
</feature>
<feature type="transmembrane region" description="Helical" evidence="2">
    <location>
        <begin position="47"/>
        <end position="69"/>
    </location>
</feature>
<feature type="domain" description="Fatty acid desaturase" evidence="3">
    <location>
        <begin position="78"/>
        <end position="339"/>
    </location>
</feature>
<keyword evidence="2" id="KW-1133">Transmembrane helix</keyword>
<keyword evidence="2" id="KW-0812">Transmembrane</keyword>
<evidence type="ECO:0000313" key="4">
    <source>
        <dbReference type="EMBL" id="VUZ85329.1"/>
    </source>
</evidence>
<evidence type="ECO:0000313" key="5">
    <source>
        <dbReference type="Proteomes" id="UP000334340"/>
    </source>
</evidence>
<gene>
    <name evidence="4" type="ORF">MELA_01712</name>
</gene>
<feature type="transmembrane region" description="Helical" evidence="2">
    <location>
        <begin position="111"/>
        <end position="128"/>
    </location>
</feature>
<dbReference type="InterPro" id="IPR005804">
    <property type="entry name" value="FA_desaturase_dom"/>
</dbReference>
<evidence type="ECO:0000256" key="1">
    <source>
        <dbReference type="SAM" id="MobiDB-lite"/>
    </source>
</evidence>
<keyword evidence="5" id="KW-1185">Reference proteome</keyword>